<dbReference type="GO" id="GO:0020037">
    <property type="term" value="F:heme binding"/>
    <property type="evidence" value="ECO:0007669"/>
    <property type="project" value="InterPro"/>
</dbReference>
<sequence>MPFPDDPALMKTAGDLVAKLKEIFQTPPGFRPAHAKGEILSGTFTPTAEASKISKAPHFNNTSTPIWARFSNSTGLPAIPDTDGNADPRGMAVRFILGDHIHTDVIGHSTPFFPVNKGEDFLALLQAISTSPPDAPHPTPIETFLGSHPAALAFVSAPKPAPISYGTEQYWGINAYKLIAEDGKETFIRYQFIPDAGVSTFTADEVKDKDPNFLHQELEERLSKGAIGFKLVAQVAAEGDQVNDATVHWPEDRPIVELGSLKLEKVLEDSAKVAKVTIFDPIPRVSGVEASEDPLLEMRAALYLISGKERRAA</sequence>
<dbReference type="SMART" id="SM01060">
    <property type="entry name" value="Catalase"/>
    <property type="match status" value="1"/>
</dbReference>
<gene>
    <name evidence="2" type="ORF">GLAREA_11042</name>
</gene>
<dbReference type="PANTHER" id="PTHR11465:SF62">
    <property type="entry name" value="CATALASE T"/>
    <property type="match status" value="1"/>
</dbReference>
<evidence type="ECO:0000313" key="3">
    <source>
        <dbReference type="Proteomes" id="UP000016922"/>
    </source>
</evidence>
<dbReference type="EMBL" id="KE145354">
    <property type="protein sequence ID" value="EPE35343.1"/>
    <property type="molecule type" value="Genomic_DNA"/>
</dbReference>
<dbReference type="GO" id="GO:0042744">
    <property type="term" value="P:hydrogen peroxide catabolic process"/>
    <property type="evidence" value="ECO:0007669"/>
    <property type="project" value="TreeGrafter"/>
</dbReference>
<evidence type="ECO:0000259" key="1">
    <source>
        <dbReference type="SMART" id="SM01060"/>
    </source>
</evidence>
<organism evidence="2 3">
    <name type="scientific">Glarea lozoyensis (strain ATCC 20868 / MF5171)</name>
    <dbReference type="NCBI Taxonomy" id="1116229"/>
    <lineage>
        <taxon>Eukaryota</taxon>
        <taxon>Fungi</taxon>
        <taxon>Dikarya</taxon>
        <taxon>Ascomycota</taxon>
        <taxon>Pezizomycotina</taxon>
        <taxon>Leotiomycetes</taxon>
        <taxon>Helotiales</taxon>
        <taxon>Helotiaceae</taxon>
        <taxon>Glarea</taxon>
    </lineage>
</organism>
<dbReference type="KEGG" id="glz:GLAREA_11042"/>
<dbReference type="InterPro" id="IPR020835">
    <property type="entry name" value="Catalase_sf"/>
</dbReference>
<dbReference type="PROSITE" id="PS51402">
    <property type="entry name" value="CATALASE_3"/>
    <property type="match status" value="1"/>
</dbReference>
<dbReference type="AlphaFoldDB" id="S3EAK8"/>
<dbReference type="GeneID" id="19470084"/>
<dbReference type="Gene3D" id="2.40.180.10">
    <property type="entry name" value="Catalase core domain"/>
    <property type="match status" value="1"/>
</dbReference>
<dbReference type="InterPro" id="IPR024168">
    <property type="entry name" value="Catalase_SrpA-type_pred"/>
</dbReference>
<dbReference type="GO" id="GO:0005739">
    <property type="term" value="C:mitochondrion"/>
    <property type="evidence" value="ECO:0007669"/>
    <property type="project" value="TreeGrafter"/>
</dbReference>
<name>S3EAK8_GLAL2</name>
<dbReference type="PRINTS" id="PR00067">
    <property type="entry name" value="CATALASE"/>
</dbReference>
<dbReference type="GO" id="GO:0004096">
    <property type="term" value="F:catalase activity"/>
    <property type="evidence" value="ECO:0007669"/>
    <property type="project" value="InterPro"/>
</dbReference>
<dbReference type="HOGENOM" id="CLU_045961_0_0_1"/>
<dbReference type="SUPFAM" id="SSF56634">
    <property type="entry name" value="Heme-dependent catalase-like"/>
    <property type="match status" value="1"/>
</dbReference>
<protein>
    <submittedName>
        <fullName evidence="2">Heme-dependent catalase-like protein</fullName>
    </submittedName>
</protein>
<feature type="domain" description="Catalase core" evidence="1">
    <location>
        <begin position="1"/>
        <end position="312"/>
    </location>
</feature>
<dbReference type="PANTHER" id="PTHR11465">
    <property type="entry name" value="CATALASE"/>
    <property type="match status" value="1"/>
</dbReference>
<dbReference type="OrthoDB" id="2379805at2759"/>
<dbReference type="Proteomes" id="UP000016922">
    <property type="component" value="Unassembled WGS sequence"/>
</dbReference>
<dbReference type="CDD" id="cd08153">
    <property type="entry name" value="srpA_like"/>
    <property type="match status" value="1"/>
</dbReference>
<dbReference type="PIRSF" id="PIRSF000296">
    <property type="entry name" value="SrpA"/>
    <property type="match status" value="1"/>
</dbReference>
<dbReference type="InterPro" id="IPR011614">
    <property type="entry name" value="Catalase_core"/>
</dbReference>
<accession>S3EAK8</accession>
<dbReference type="GO" id="GO:0005777">
    <property type="term" value="C:peroxisome"/>
    <property type="evidence" value="ECO:0007669"/>
    <property type="project" value="TreeGrafter"/>
</dbReference>
<reference evidence="2 3" key="1">
    <citation type="journal article" date="2013" name="BMC Genomics">
        <title>Genomics-driven discovery of the pneumocandin biosynthetic gene cluster in the fungus Glarea lozoyensis.</title>
        <authorList>
            <person name="Chen L."/>
            <person name="Yue Q."/>
            <person name="Zhang X."/>
            <person name="Xiang M."/>
            <person name="Wang C."/>
            <person name="Li S."/>
            <person name="Che Y."/>
            <person name="Ortiz-Lopez F.J."/>
            <person name="Bills G.F."/>
            <person name="Liu X."/>
            <person name="An Z."/>
        </authorList>
    </citation>
    <scope>NUCLEOTIDE SEQUENCE [LARGE SCALE GENOMIC DNA]</scope>
    <source>
        <strain evidence="3">ATCC 20868 / MF5171</strain>
    </source>
</reference>
<evidence type="ECO:0000313" key="2">
    <source>
        <dbReference type="EMBL" id="EPE35343.1"/>
    </source>
</evidence>
<dbReference type="Pfam" id="PF00199">
    <property type="entry name" value="Catalase"/>
    <property type="match status" value="1"/>
</dbReference>
<dbReference type="STRING" id="1116229.S3EAK8"/>
<proteinExistence type="predicted"/>
<dbReference type="GO" id="GO:0042542">
    <property type="term" value="P:response to hydrogen peroxide"/>
    <property type="evidence" value="ECO:0007669"/>
    <property type="project" value="TreeGrafter"/>
</dbReference>
<dbReference type="InterPro" id="IPR018028">
    <property type="entry name" value="Catalase"/>
</dbReference>
<dbReference type="RefSeq" id="XP_008077422.1">
    <property type="nucleotide sequence ID" value="XM_008079231.1"/>
</dbReference>
<dbReference type="Gene3D" id="1.20.1280.120">
    <property type="match status" value="1"/>
</dbReference>
<keyword evidence="3" id="KW-1185">Reference proteome</keyword>
<dbReference type="eggNOG" id="KOG0047">
    <property type="taxonomic scope" value="Eukaryota"/>
</dbReference>
<dbReference type="OMA" id="AKGICFT"/>